<dbReference type="Gene3D" id="2.60.120.290">
    <property type="entry name" value="Spermadhesin, CUB domain"/>
    <property type="match status" value="1"/>
</dbReference>
<feature type="disulfide bond" evidence="2">
    <location>
        <begin position="125"/>
        <end position="152"/>
    </location>
</feature>
<feature type="region of interest" description="Disordered" evidence="3">
    <location>
        <begin position="304"/>
        <end position="328"/>
    </location>
</feature>
<dbReference type="KEGG" id="lak:106166987"/>
<evidence type="ECO:0000259" key="5">
    <source>
        <dbReference type="PROSITE" id="PS01180"/>
    </source>
</evidence>
<accession>A0A1S3IU95</accession>
<dbReference type="RefSeq" id="XP_013401104.1">
    <property type="nucleotide sequence ID" value="XM_013545650.2"/>
</dbReference>
<dbReference type="SUPFAM" id="SSF49854">
    <property type="entry name" value="Spermadhesin, CUB domain"/>
    <property type="match status" value="1"/>
</dbReference>
<dbReference type="OrthoDB" id="431034at2759"/>
<dbReference type="Pfam" id="PF00431">
    <property type="entry name" value="CUB"/>
    <property type="match status" value="1"/>
</dbReference>
<feature type="signal peptide" evidence="4">
    <location>
        <begin position="1"/>
        <end position="18"/>
    </location>
</feature>
<keyword evidence="1 2" id="KW-1015">Disulfide bond</keyword>
<dbReference type="InterPro" id="IPR000859">
    <property type="entry name" value="CUB_dom"/>
</dbReference>
<dbReference type="GeneID" id="106166987"/>
<evidence type="ECO:0000256" key="1">
    <source>
        <dbReference type="ARBA" id="ARBA00023157"/>
    </source>
</evidence>
<feature type="domain" description="CUB" evidence="5">
    <location>
        <begin position="125"/>
        <end position="245"/>
    </location>
</feature>
<dbReference type="Gene3D" id="2.60.120.740">
    <property type="match status" value="1"/>
</dbReference>
<protein>
    <submittedName>
        <fullName evidence="7">Uncharacterized protein LOC106166987</fullName>
    </submittedName>
</protein>
<evidence type="ECO:0000313" key="6">
    <source>
        <dbReference type="Proteomes" id="UP000085678"/>
    </source>
</evidence>
<dbReference type="PROSITE" id="PS01180">
    <property type="entry name" value="CUB"/>
    <property type="match status" value="1"/>
</dbReference>
<name>A0A1S3IU95_LINAN</name>
<dbReference type="InParanoid" id="A0A1S3IU95"/>
<evidence type="ECO:0000256" key="3">
    <source>
        <dbReference type="SAM" id="MobiDB-lite"/>
    </source>
</evidence>
<dbReference type="CDD" id="cd22823">
    <property type="entry name" value="Gal_Rha_Lectin"/>
    <property type="match status" value="1"/>
</dbReference>
<dbReference type="AlphaFoldDB" id="A0A1S3IU95"/>
<organism evidence="6 7">
    <name type="scientific">Lingula anatina</name>
    <name type="common">Brachiopod</name>
    <name type="synonym">Lingula unguis</name>
    <dbReference type="NCBI Taxonomy" id="7574"/>
    <lineage>
        <taxon>Eukaryota</taxon>
        <taxon>Metazoa</taxon>
        <taxon>Spiralia</taxon>
        <taxon>Lophotrochozoa</taxon>
        <taxon>Brachiopoda</taxon>
        <taxon>Linguliformea</taxon>
        <taxon>Lingulata</taxon>
        <taxon>Lingulida</taxon>
        <taxon>Linguloidea</taxon>
        <taxon>Lingulidae</taxon>
        <taxon>Lingula</taxon>
    </lineage>
</organism>
<keyword evidence="6" id="KW-1185">Reference proteome</keyword>
<proteinExistence type="predicted"/>
<feature type="chain" id="PRO_5010215520" evidence="4">
    <location>
        <begin position="19"/>
        <end position="373"/>
    </location>
</feature>
<evidence type="ECO:0000256" key="2">
    <source>
        <dbReference type="PROSITE-ProRule" id="PRU00059"/>
    </source>
</evidence>
<sequence length="373" mass="42140">MLFICVWMLFLNVLLVDGKDELEKVTGQCYGTGNSFVSLYCGYGLMINIKRAFHGAHKGSIGLCTAMLDDCTEENAEAYDWSLCMGLQYCVQPVKKSYLESCKKDSQYLQVEYECVSVGDVLDICNTKKQIRYEGYISSPSYPSAYKARVDCKCHLVAVGGMLYLTFADLALEDTSKECKDWVLVQNQTKEEVFCSQQLPSAAKVEVQHFTDVYFSSNANDVKRIKVTNDKTKELKGFWMHMKGSQADTKITVTCSPTSHIEPKSVKKKIYVKTEDREFKVPSQMRTTKKENLQENFKDKKGKTAQMNNTEPNILKSEPKKKKGSKIRATNKTLSGTTTVTALLSNHGITFKVQLTNYLIMIAVFVKFTFSCL</sequence>
<dbReference type="SMART" id="SM00042">
    <property type="entry name" value="CUB"/>
    <property type="match status" value="1"/>
</dbReference>
<dbReference type="Proteomes" id="UP000085678">
    <property type="component" value="Unplaced"/>
</dbReference>
<evidence type="ECO:0000256" key="4">
    <source>
        <dbReference type="SAM" id="SignalP"/>
    </source>
</evidence>
<dbReference type="InterPro" id="IPR035914">
    <property type="entry name" value="Sperma_CUB_dom_sf"/>
</dbReference>
<evidence type="ECO:0000313" key="7">
    <source>
        <dbReference type="RefSeq" id="XP_013401104.1"/>
    </source>
</evidence>
<reference evidence="7" key="1">
    <citation type="submission" date="2025-08" db="UniProtKB">
        <authorList>
            <consortium name="RefSeq"/>
        </authorList>
    </citation>
    <scope>IDENTIFICATION</scope>
    <source>
        <tissue evidence="7">Gonads</tissue>
    </source>
</reference>
<keyword evidence="4" id="KW-0732">Signal</keyword>
<gene>
    <name evidence="7" type="primary">LOC106166987</name>
</gene>
<comment type="caution">
    <text evidence="2">Lacks conserved residue(s) required for the propagation of feature annotation.</text>
</comment>
<dbReference type="InterPro" id="IPR043159">
    <property type="entry name" value="Lectin_gal-bd_sf"/>
</dbReference>